<dbReference type="Proteomes" id="UP000324965">
    <property type="component" value="Unassembled WGS sequence"/>
</dbReference>
<name>A0A5B0BBQ4_9ACTN</name>
<evidence type="ECO:0000313" key="1">
    <source>
        <dbReference type="EMBL" id="KAA0938712.1"/>
    </source>
</evidence>
<accession>A0A5B0BBQ4</accession>
<proteinExistence type="predicted"/>
<evidence type="ECO:0000313" key="2">
    <source>
        <dbReference type="Proteomes" id="UP000324965"/>
    </source>
</evidence>
<dbReference type="EMBL" id="VDFC01000039">
    <property type="protein sequence ID" value="KAA0938712.1"/>
    <property type="molecule type" value="Genomic_DNA"/>
</dbReference>
<dbReference type="OrthoDB" id="3959087at2"/>
<gene>
    <name evidence="1" type="ORF">FGF04_12745</name>
</gene>
<dbReference type="RefSeq" id="WP_149511431.1">
    <property type="nucleotide sequence ID" value="NZ_VDFC01000039.1"/>
</dbReference>
<comment type="caution">
    <text evidence="1">The sequence shown here is derived from an EMBL/GenBank/DDBJ whole genome shotgun (WGS) entry which is preliminary data.</text>
</comment>
<dbReference type="AlphaFoldDB" id="A0A5B0BBQ4"/>
<protein>
    <submittedName>
        <fullName evidence="1">Uncharacterized protein</fullName>
    </submittedName>
</protein>
<sequence length="139" mass="15640">MLVAQIYITNADPEIEGKGYSPLCLLARERGVAANDDLLAIADLLARGDFDWCGKCGGYAVRRPTDTQVSFCRAAHRLHGITKQLDRGGSRYGVDTVLSQLKELADWQPVDGEDWYTSDSSRWRQGIKILKRMIERNRP</sequence>
<reference evidence="1 2" key="1">
    <citation type="submission" date="2019-05" db="EMBL/GenBank/DDBJ databases">
        <authorList>
            <person name="Hariharan J."/>
            <person name="Choudoir M.J."/>
            <person name="Diebold P."/>
            <person name="Panke-Buisse K."/>
            <person name="Buckley D.H."/>
        </authorList>
    </citation>
    <scope>NUCLEOTIDE SEQUENCE [LARGE SCALE GENOMIC DNA]</scope>
    <source>
        <strain evidence="1 2">SUN51</strain>
    </source>
</reference>
<organism evidence="1 2">
    <name type="scientific">Streptomyces apricus</name>
    <dbReference type="NCBI Taxonomy" id="1828112"/>
    <lineage>
        <taxon>Bacteria</taxon>
        <taxon>Bacillati</taxon>
        <taxon>Actinomycetota</taxon>
        <taxon>Actinomycetes</taxon>
        <taxon>Kitasatosporales</taxon>
        <taxon>Streptomycetaceae</taxon>
        <taxon>Streptomyces</taxon>
    </lineage>
</organism>
<keyword evidence="2" id="KW-1185">Reference proteome</keyword>